<dbReference type="GO" id="GO:0008270">
    <property type="term" value="F:zinc ion binding"/>
    <property type="evidence" value="ECO:0007669"/>
    <property type="project" value="UniProtKB-KW"/>
</dbReference>
<evidence type="ECO:0000313" key="4">
    <source>
        <dbReference type="EMBL" id="KAF0928156.1"/>
    </source>
</evidence>
<gene>
    <name evidence="4" type="ORF">E2562_038063</name>
</gene>
<dbReference type="GO" id="GO:0003676">
    <property type="term" value="F:nucleic acid binding"/>
    <property type="evidence" value="ECO:0007669"/>
    <property type="project" value="InterPro"/>
</dbReference>
<comment type="caution">
    <text evidence="4">The sequence shown here is derived from an EMBL/GenBank/DDBJ whole genome shotgun (WGS) entry which is preliminary data.</text>
</comment>
<evidence type="ECO:0000259" key="3">
    <source>
        <dbReference type="PROSITE" id="PS50158"/>
    </source>
</evidence>
<dbReference type="Pfam" id="PF00098">
    <property type="entry name" value="zf-CCHC"/>
    <property type="match status" value="1"/>
</dbReference>
<keyword evidence="1" id="KW-0862">Zinc</keyword>
<feature type="compositionally biased region" description="Polar residues" evidence="2">
    <location>
        <begin position="203"/>
        <end position="220"/>
    </location>
</feature>
<name>A0A6G1EU50_9ORYZ</name>
<dbReference type="InterPro" id="IPR036875">
    <property type="entry name" value="Znf_CCHC_sf"/>
</dbReference>
<dbReference type="InterPro" id="IPR001878">
    <property type="entry name" value="Znf_CCHC"/>
</dbReference>
<dbReference type="Pfam" id="PF03732">
    <property type="entry name" value="Retrotrans_gag"/>
    <property type="match status" value="1"/>
</dbReference>
<feature type="compositionally biased region" description="Polar residues" evidence="2">
    <location>
        <begin position="104"/>
        <end position="133"/>
    </location>
</feature>
<dbReference type="Proteomes" id="UP000479710">
    <property type="component" value="Unassembled WGS sequence"/>
</dbReference>
<evidence type="ECO:0000313" key="5">
    <source>
        <dbReference type="Proteomes" id="UP000479710"/>
    </source>
</evidence>
<feature type="domain" description="CCHC-type" evidence="3">
    <location>
        <begin position="165"/>
        <end position="178"/>
    </location>
</feature>
<dbReference type="InterPro" id="IPR005162">
    <property type="entry name" value="Retrotrans_gag_dom"/>
</dbReference>
<reference evidence="4 5" key="1">
    <citation type="submission" date="2019-11" db="EMBL/GenBank/DDBJ databases">
        <title>Whole genome sequence of Oryza granulata.</title>
        <authorList>
            <person name="Li W."/>
        </authorList>
    </citation>
    <scope>NUCLEOTIDE SEQUENCE [LARGE SCALE GENOMIC DNA]</scope>
    <source>
        <strain evidence="5">cv. Menghai</strain>
        <tissue evidence="4">Leaf</tissue>
    </source>
</reference>
<dbReference type="PROSITE" id="PS50158">
    <property type="entry name" value="ZF_CCHC"/>
    <property type="match status" value="1"/>
</dbReference>
<evidence type="ECO:0000256" key="1">
    <source>
        <dbReference type="PROSITE-ProRule" id="PRU00047"/>
    </source>
</evidence>
<dbReference type="OrthoDB" id="786614at2759"/>
<proteinExistence type="predicted"/>
<dbReference type="AlphaFoldDB" id="A0A6G1EU50"/>
<accession>A0A6G1EU50</accession>
<keyword evidence="1" id="KW-0479">Metal-binding</keyword>
<evidence type="ECO:0000256" key="2">
    <source>
        <dbReference type="SAM" id="MobiDB-lite"/>
    </source>
</evidence>
<feature type="region of interest" description="Disordered" evidence="2">
    <location>
        <begin position="192"/>
        <end position="246"/>
    </location>
</feature>
<feature type="region of interest" description="Disordered" evidence="2">
    <location>
        <begin position="96"/>
        <end position="155"/>
    </location>
</feature>
<keyword evidence="1" id="KW-0863">Zinc-finger</keyword>
<dbReference type="SUPFAM" id="SSF57756">
    <property type="entry name" value="Retrovirus zinc finger-like domains"/>
    <property type="match status" value="1"/>
</dbReference>
<sequence length="246" mass="27360">MERKSVSPSSSIKELKKEEFRTLQQDNKTVQQYLTQFTTLARYALEDIARDADRQRHFLKGLNSGLKVGLVAHDFSSFQNLVNKTLLSEEERKKLGEDRKRRMSQNVGGPSQRQCGTFPQYSRQTVTPHSKTVPQMPPPNTQTPRPSTPIQPVQGVGSQATTRHCYNCKDPGHLANNCHLPRNITPVKFNLGNTPAKTPAPGASQQAIPATPQTVKPRSSSPKKTHGKNSTWSKATISFEHIGPNL</sequence>
<dbReference type="Gene3D" id="4.10.60.10">
    <property type="entry name" value="Zinc finger, CCHC-type"/>
    <property type="match status" value="1"/>
</dbReference>
<keyword evidence="5" id="KW-1185">Reference proteome</keyword>
<dbReference type="EMBL" id="SPHZ02000003">
    <property type="protein sequence ID" value="KAF0928156.1"/>
    <property type="molecule type" value="Genomic_DNA"/>
</dbReference>
<organism evidence="4 5">
    <name type="scientific">Oryza meyeriana var. granulata</name>
    <dbReference type="NCBI Taxonomy" id="110450"/>
    <lineage>
        <taxon>Eukaryota</taxon>
        <taxon>Viridiplantae</taxon>
        <taxon>Streptophyta</taxon>
        <taxon>Embryophyta</taxon>
        <taxon>Tracheophyta</taxon>
        <taxon>Spermatophyta</taxon>
        <taxon>Magnoliopsida</taxon>
        <taxon>Liliopsida</taxon>
        <taxon>Poales</taxon>
        <taxon>Poaceae</taxon>
        <taxon>BOP clade</taxon>
        <taxon>Oryzoideae</taxon>
        <taxon>Oryzeae</taxon>
        <taxon>Oryzinae</taxon>
        <taxon>Oryza</taxon>
        <taxon>Oryza meyeriana</taxon>
    </lineage>
</organism>
<feature type="compositionally biased region" description="Pro residues" evidence="2">
    <location>
        <begin position="135"/>
        <end position="149"/>
    </location>
</feature>
<protein>
    <recommendedName>
        <fullName evidence="3">CCHC-type domain-containing protein</fullName>
    </recommendedName>
</protein>